<gene>
    <name evidence="2" type="ORF">SAMN05421853_103357</name>
</gene>
<organism evidence="2 3">
    <name type="scientific">Roseivivax halotolerans</name>
    <dbReference type="NCBI Taxonomy" id="93684"/>
    <lineage>
        <taxon>Bacteria</taxon>
        <taxon>Pseudomonadati</taxon>
        <taxon>Pseudomonadota</taxon>
        <taxon>Alphaproteobacteria</taxon>
        <taxon>Rhodobacterales</taxon>
        <taxon>Roseobacteraceae</taxon>
        <taxon>Roseivivax</taxon>
    </lineage>
</organism>
<dbReference type="AlphaFoldDB" id="A0A1I5XFC1"/>
<evidence type="ECO:0000313" key="3">
    <source>
        <dbReference type="Proteomes" id="UP000243106"/>
    </source>
</evidence>
<reference evidence="3" key="1">
    <citation type="submission" date="2016-10" db="EMBL/GenBank/DDBJ databases">
        <authorList>
            <person name="Varghese N."/>
            <person name="Submissions S."/>
        </authorList>
    </citation>
    <scope>NUCLEOTIDE SEQUENCE [LARGE SCALE GENOMIC DNA]</scope>
    <source>
        <strain evidence="3">JCM 10271</strain>
    </source>
</reference>
<dbReference type="Pfam" id="PF02230">
    <property type="entry name" value="Abhydrolase_2"/>
    <property type="match status" value="1"/>
</dbReference>
<dbReference type="Proteomes" id="UP000243106">
    <property type="component" value="Unassembled WGS sequence"/>
</dbReference>
<feature type="domain" description="Phospholipase/carboxylesterase/thioesterase" evidence="1">
    <location>
        <begin position="14"/>
        <end position="191"/>
    </location>
</feature>
<accession>A0A1I5XFC1</accession>
<dbReference type="STRING" id="93684.SAMN05421853_103357"/>
<dbReference type="EMBL" id="FOXV01000003">
    <property type="protein sequence ID" value="SFQ30661.1"/>
    <property type="molecule type" value="Genomic_DNA"/>
</dbReference>
<dbReference type="RefSeq" id="WP_175497503.1">
    <property type="nucleotide sequence ID" value="NZ_FOXV01000003.1"/>
</dbReference>
<name>A0A1I5XFC1_9RHOB</name>
<dbReference type="SUPFAM" id="SSF53474">
    <property type="entry name" value="alpha/beta-Hydrolases"/>
    <property type="match status" value="1"/>
</dbReference>
<dbReference type="Gene3D" id="3.40.50.1820">
    <property type="entry name" value="alpha/beta hydrolase"/>
    <property type="match status" value="1"/>
</dbReference>
<protein>
    <submittedName>
        <fullName evidence="2">Phospholipase/carboxylesterase</fullName>
    </submittedName>
</protein>
<dbReference type="InterPro" id="IPR003140">
    <property type="entry name" value="PLipase/COase/thioEstase"/>
</dbReference>
<evidence type="ECO:0000313" key="2">
    <source>
        <dbReference type="EMBL" id="SFQ30661.1"/>
    </source>
</evidence>
<proteinExistence type="predicted"/>
<dbReference type="InterPro" id="IPR029058">
    <property type="entry name" value="AB_hydrolase_fold"/>
</dbReference>
<sequence length="214" mass="22299">MSDLVTQGAGPAAAKAVALVLHGRGQAPDYMLDNLVRRLSVEGVRYVLPASKGEGWYDAKAVETLTEDTETQLRAALKVVADAEAAARADCPDCPVVLIGFSQGACLVIEHLMRGGLADAAAMLTGCRVGAASEDLPRAELPGLPIYCSNGDEDPWIPAWAFQDAVSDLVACGARVRSDVLPGRDHEISALEASVVDALLSDVVRGTTVFGGAQ</sequence>
<keyword evidence="3" id="KW-1185">Reference proteome</keyword>
<dbReference type="GO" id="GO:0016787">
    <property type="term" value="F:hydrolase activity"/>
    <property type="evidence" value="ECO:0007669"/>
    <property type="project" value="InterPro"/>
</dbReference>
<evidence type="ECO:0000259" key="1">
    <source>
        <dbReference type="Pfam" id="PF02230"/>
    </source>
</evidence>